<organism evidence="8 9">
    <name type="scientific">Streptomyces achromogenes</name>
    <dbReference type="NCBI Taxonomy" id="67255"/>
    <lineage>
        <taxon>Bacteria</taxon>
        <taxon>Bacillati</taxon>
        <taxon>Actinomycetota</taxon>
        <taxon>Actinomycetes</taxon>
        <taxon>Kitasatosporales</taxon>
        <taxon>Streptomycetaceae</taxon>
        <taxon>Streptomyces</taxon>
    </lineage>
</organism>
<evidence type="ECO:0000256" key="3">
    <source>
        <dbReference type="ARBA" id="ARBA00022801"/>
    </source>
</evidence>
<dbReference type="InterPro" id="IPR035396">
    <property type="entry name" value="Bac_rhamnosid6H"/>
</dbReference>
<dbReference type="Pfam" id="PF05592">
    <property type="entry name" value="Bac_rhamnosid"/>
    <property type="match status" value="1"/>
</dbReference>
<evidence type="ECO:0000256" key="1">
    <source>
        <dbReference type="ARBA" id="ARBA00001445"/>
    </source>
</evidence>
<name>A0ABU0PV01_STRAH</name>
<dbReference type="Pfam" id="PF17390">
    <property type="entry name" value="Bac_rhamnosid_C"/>
    <property type="match status" value="1"/>
</dbReference>
<dbReference type="EC" id="3.2.1.40" evidence="2"/>
<dbReference type="InterPro" id="IPR008928">
    <property type="entry name" value="6-hairpin_glycosidase_sf"/>
</dbReference>
<protein>
    <recommendedName>
        <fullName evidence="2">alpha-L-rhamnosidase</fullName>
        <ecNumber evidence="2">3.2.1.40</ecNumber>
    </recommendedName>
</protein>
<dbReference type="Gene3D" id="2.60.40.10">
    <property type="entry name" value="Immunoglobulins"/>
    <property type="match status" value="1"/>
</dbReference>
<dbReference type="Pfam" id="PF17389">
    <property type="entry name" value="Bac_rhamnosid6H"/>
    <property type="match status" value="1"/>
</dbReference>
<evidence type="ECO:0000259" key="4">
    <source>
        <dbReference type="Pfam" id="PF05592"/>
    </source>
</evidence>
<dbReference type="InterPro" id="IPR035398">
    <property type="entry name" value="Bac_rhamnosid_C"/>
</dbReference>
<comment type="catalytic activity">
    <reaction evidence="1">
        <text>Hydrolysis of terminal non-reducing alpha-L-rhamnose residues in alpha-L-rhamnosides.</text>
        <dbReference type="EC" id="3.2.1.40"/>
    </reaction>
</comment>
<keyword evidence="3" id="KW-0378">Hydrolase</keyword>
<dbReference type="PANTHER" id="PTHR33307:SF6">
    <property type="entry name" value="ALPHA-RHAMNOSIDASE (EUROFUNG)-RELATED"/>
    <property type="match status" value="1"/>
</dbReference>
<evidence type="ECO:0000256" key="2">
    <source>
        <dbReference type="ARBA" id="ARBA00012652"/>
    </source>
</evidence>
<gene>
    <name evidence="8" type="ORF">QFZ56_000443</name>
</gene>
<feature type="domain" description="Alpha-L-rhamnosidase six-hairpin glycosidase" evidence="6">
    <location>
        <begin position="799"/>
        <end position="1120"/>
    </location>
</feature>
<dbReference type="PANTHER" id="PTHR33307">
    <property type="entry name" value="ALPHA-RHAMNOSIDASE (EUROFUNG)"/>
    <property type="match status" value="1"/>
</dbReference>
<dbReference type="SUPFAM" id="SSF48208">
    <property type="entry name" value="Six-hairpin glycosidases"/>
    <property type="match status" value="1"/>
</dbReference>
<proteinExistence type="predicted"/>
<feature type="domain" description="Alpha-L-rhamnosidase C-terminal" evidence="7">
    <location>
        <begin position="1131"/>
        <end position="1199"/>
    </location>
</feature>
<dbReference type="Gene3D" id="2.60.420.10">
    <property type="entry name" value="Maltose phosphorylase, domain 3"/>
    <property type="match status" value="1"/>
</dbReference>
<feature type="domain" description="Alpha-L-rhamnosidase concanavalin-like" evidence="4">
    <location>
        <begin position="695"/>
        <end position="788"/>
    </location>
</feature>
<dbReference type="InterPro" id="IPR013783">
    <property type="entry name" value="Ig-like_fold"/>
</dbReference>
<feature type="domain" description="Bacterial alpha-L-rhamnosidase N-terminal" evidence="5">
    <location>
        <begin position="524"/>
        <end position="694"/>
    </location>
</feature>
<comment type="caution">
    <text evidence="8">The sequence shown here is derived from an EMBL/GenBank/DDBJ whole genome shotgun (WGS) entry which is preliminary data.</text>
</comment>
<evidence type="ECO:0000313" key="8">
    <source>
        <dbReference type="EMBL" id="MDQ0681480.1"/>
    </source>
</evidence>
<keyword evidence="9" id="KW-1185">Reference proteome</keyword>
<dbReference type="InterPro" id="IPR008902">
    <property type="entry name" value="Rhamnosid_concanavalin"/>
</dbReference>
<accession>A0ABU0PV01</accession>
<evidence type="ECO:0000259" key="5">
    <source>
        <dbReference type="Pfam" id="PF08531"/>
    </source>
</evidence>
<evidence type="ECO:0000259" key="7">
    <source>
        <dbReference type="Pfam" id="PF17390"/>
    </source>
</evidence>
<evidence type="ECO:0000313" key="9">
    <source>
        <dbReference type="Proteomes" id="UP001243364"/>
    </source>
</evidence>
<dbReference type="RefSeq" id="WP_307039537.1">
    <property type="nucleotide sequence ID" value="NZ_JAUSYA010000001.1"/>
</dbReference>
<dbReference type="Pfam" id="PF25788">
    <property type="entry name" value="Ig_Rha78A_N"/>
    <property type="match status" value="1"/>
</dbReference>
<reference evidence="8 9" key="1">
    <citation type="submission" date="2023-07" db="EMBL/GenBank/DDBJ databases">
        <title>Comparative genomics of wheat-associated soil bacteria to identify genetic determinants of phenazine resistance.</title>
        <authorList>
            <person name="Mouncey N."/>
        </authorList>
    </citation>
    <scope>NUCLEOTIDE SEQUENCE [LARGE SCALE GENOMIC DNA]</scope>
    <source>
        <strain evidence="8 9">W4I19-2</strain>
    </source>
</reference>
<evidence type="ECO:0000259" key="6">
    <source>
        <dbReference type="Pfam" id="PF17389"/>
    </source>
</evidence>
<dbReference type="Gene3D" id="1.50.10.10">
    <property type="match status" value="1"/>
</dbReference>
<dbReference type="Proteomes" id="UP001243364">
    <property type="component" value="Unassembled WGS sequence"/>
</dbReference>
<dbReference type="InterPro" id="IPR016007">
    <property type="entry name" value="Alpha_rhamnosid"/>
</dbReference>
<dbReference type="InterPro" id="IPR013737">
    <property type="entry name" value="Bac_rhamnosid_N"/>
</dbReference>
<dbReference type="EMBL" id="JAUSYA010000001">
    <property type="protein sequence ID" value="MDQ0681480.1"/>
    <property type="molecule type" value="Genomic_DNA"/>
</dbReference>
<dbReference type="Pfam" id="PF08531">
    <property type="entry name" value="Bac_rhamnosid_N"/>
    <property type="match status" value="1"/>
</dbReference>
<dbReference type="Gene3D" id="2.60.120.560">
    <property type="entry name" value="Exo-inulinase, domain 1"/>
    <property type="match status" value="2"/>
</dbReference>
<sequence length="1249" mass="131966">MAGTPRSLLTVLLVVCFAVFGGVTGQLPLASAAQGAPAALTVNSLTTPVDVAPDSTPLLGWQVGGDRQTAYEIQVATTSSALTGSPDVWDSGQVTSTADSNVSYGGPALTASSGYYWRVRTWDSSGAASPWSAAATFGTGPGSTWPGATPIWSGAPTAWTDYTFQGSFVINAKYAGVTFRAQDTSNYYLWQFKGNGENTIAPQIQKNGAFTALKTAAALPFALTTGSTYDFRIVASGSTFTTSLKAHADTTWTQVDTTTDTTFSAGGIGFRTGLTEQATFDDLTVTGSGGQSLYSNDFGDTDNADFTCGTVTGGALFVDKAKNCGTGLPTAWTDYTFQGSFVINAKYAGVTFRAQDTSNYYLWQFKGNGENTIAPQIQKNGAFTALKTAAALPFALTTGSTYDFRIVASGSTFTTSLKAHADTTWTQVDTTTDTTFSAGGIGFRTGLTEQATFDDLTVTGSGGQSLYSNDFGDTDNADFTCGTVTGGALFVDKAKNCGTGLLTVPSWSFLRGSTRLAAGKSIAWAHLYATGASTTPARQFVYKLWVNGSFVGVGPTRPVGSEARYDGYDVTSLLTAGTVNTVGALAYTTSDQRFLAQLVVRYSDGTTKTLSTGAGWKSLDGTRILPNAGSIGTSYYTAPKENIDARRYPFGFATSAFDASAWPAAVTKSAFTNLQPAPTAKVRQAFKAPVSITEYSSGNYFLDYGRTWIGGLSLGLTGTTGQVVDIRYGEVTSGTNTVKYQTSAGNTYQDKWVLKSGSQQLETWGLRVFRYVQVIGAPTGLTGSDFKAEAYLYPFDGSAGAFASSDTSLNAVWALSRNTVEATNLNLYVDSWERERDIYEADTYLQLMGNLYTGGDTALGDYSLNFLRSNRTWPTEWPMYVILAMHDSYETTGNTAPLSAAYTALQGKLPDKWYESATGLIHKTTGSTGASSCTDCDIVDWPTSERDGYVFTSYNTVVNALAHRAYENMADIATALGKSADATAYTAKAEAIKDAVNARMWDSAKGAYRDGLNNDGTVINHYAVQASAFATAFGLADASQAAQVASYLGSRGMACSVYCAPFVIQALYEGNRPDLAHTLLTSTGTRSWMNMINDGAGATMEAWDLSLKSNTTYSHPWAASPAFTIARSMFGVQPTAPGYRTFRIKPQPTSVTWANVTVPTAHGTVGAAYDTTGGGRVDVGVKVPANTTASVYLPGGTAGTTSVFMDGSSVAATYDNGFLRVDGVQPGCHVVTTASDSTPYSDTRLTGIC</sequence>
<dbReference type="InterPro" id="IPR012341">
    <property type="entry name" value="6hp_glycosidase-like_sf"/>
</dbReference>
<dbReference type="Gene3D" id="2.60.120.260">
    <property type="entry name" value="Galactose-binding domain-like"/>
    <property type="match status" value="2"/>
</dbReference>